<accession>A0A1F7FK83</accession>
<dbReference type="InterPro" id="IPR056135">
    <property type="entry name" value="DUF7718"/>
</dbReference>
<organism evidence="2 3">
    <name type="scientific">Candidatus Raymondbacteria bacterium RIFOXYD12_FULL_49_13</name>
    <dbReference type="NCBI Taxonomy" id="1817890"/>
    <lineage>
        <taxon>Bacteria</taxon>
        <taxon>Raymondiibacteriota</taxon>
    </lineage>
</organism>
<dbReference type="AlphaFoldDB" id="A0A1F7FK83"/>
<comment type="caution">
    <text evidence="2">The sequence shown here is derived from an EMBL/GenBank/DDBJ whole genome shotgun (WGS) entry which is preliminary data.</text>
</comment>
<sequence length="67" mass="7995">MLFKDKWLPVVRFDSWHGFSHRDLYHRDGTVTKTPLFISDLNDALTFAEEDLKANFKKYRDSFLKGE</sequence>
<gene>
    <name evidence="2" type="ORF">A2519_09275</name>
</gene>
<feature type="domain" description="DUF7718" evidence="1">
    <location>
        <begin position="3"/>
        <end position="66"/>
    </location>
</feature>
<protein>
    <recommendedName>
        <fullName evidence="1">DUF7718 domain-containing protein</fullName>
    </recommendedName>
</protein>
<dbReference type="EMBL" id="MFYX01000013">
    <property type="protein sequence ID" value="OGK07134.1"/>
    <property type="molecule type" value="Genomic_DNA"/>
</dbReference>
<reference evidence="2 3" key="1">
    <citation type="journal article" date="2016" name="Nat. Commun.">
        <title>Thousands of microbial genomes shed light on interconnected biogeochemical processes in an aquifer system.</title>
        <authorList>
            <person name="Anantharaman K."/>
            <person name="Brown C.T."/>
            <person name="Hug L.A."/>
            <person name="Sharon I."/>
            <person name="Castelle C.J."/>
            <person name="Probst A.J."/>
            <person name="Thomas B.C."/>
            <person name="Singh A."/>
            <person name="Wilkins M.J."/>
            <person name="Karaoz U."/>
            <person name="Brodie E.L."/>
            <person name="Williams K.H."/>
            <person name="Hubbard S.S."/>
            <person name="Banfield J.F."/>
        </authorList>
    </citation>
    <scope>NUCLEOTIDE SEQUENCE [LARGE SCALE GENOMIC DNA]</scope>
</reference>
<name>A0A1F7FK83_UNCRA</name>
<evidence type="ECO:0000313" key="3">
    <source>
        <dbReference type="Proteomes" id="UP000179243"/>
    </source>
</evidence>
<evidence type="ECO:0000259" key="1">
    <source>
        <dbReference type="Pfam" id="PF24839"/>
    </source>
</evidence>
<dbReference type="Proteomes" id="UP000179243">
    <property type="component" value="Unassembled WGS sequence"/>
</dbReference>
<proteinExistence type="predicted"/>
<dbReference type="Pfam" id="PF24839">
    <property type="entry name" value="DUF7718"/>
    <property type="match status" value="1"/>
</dbReference>
<evidence type="ECO:0000313" key="2">
    <source>
        <dbReference type="EMBL" id="OGK07134.1"/>
    </source>
</evidence>